<feature type="region of interest" description="Disordered" evidence="1">
    <location>
        <begin position="1"/>
        <end position="23"/>
    </location>
</feature>
<protein>
    <submittedName>
        <fullName evidence="2">Neuroserpin Axonin-2</fullName>
    </submittedName>
</protein>
<gene>
    <name evidence="2" type="ORF">XNOV1_A024902</name>
</gene>
<evidence type="ECO:0000313" key="3">
    <source>
        <dbReference type="Proteomes" id="UP001178508"/>
    </source>
</evidence>
<evidence type="ECO:0000256" key="1">
    <source>
        <dbReference type="SAM" id="MobiDB-lite"/>
    </source>
</evidence>
<dbReference type="Proteomes" id="UP001178508">
    <property type="component" value="Chromosome 6"/>
</dbReference>
<evidence type="ECO:0000313" key="2">
    <source>
        <dbReference type="EMBL" id="CAJ1057780.1"/>
    </source>
</evidence>
<reference evidence="2" key="1">
    <citation type="submission" date="2023-08" db="EMBL/GenBank/DDBJ databases">
        <authorList>
            <person name="Alioto T."/>
            <person name="Alioto T."/>
            <person name="Gomez Garrido J."/>
        </authorList>
    </citation>
    <scope>NUCLEOTIDE SEQUENCE</scope>
</reference>
<feature type="compositionally biased region" description="Basic and acidic residues" evidence="1">
    <location>
        <begin position="103"/>
        <end position="129"/>
    </location>
</feature>
<feature type="region of interest" description="Disordered" evidence="1">
    <location>
        <begin position="72"/>
        <end position="186"/>
    </location>
</feature>
<organism evidence="2 3">
    <name type="scientific">Xyrichtys novacula</name>
    <name type="common">Pearly razorfish</name>
    <name type="synonym">Hemipteronotus novacula</name>
    <dbReference type="NCBI Taxonomy" id="13765"/>
    <lineage>
        <taxon>Eukaryota</taxon>
        <taxon>Metazoa</taxon>
        <taxon>Chordata</taxon>
        <taxon>Craniata</taxon>
        <taxon>Vertebrata</taxon>
        <taxon>Euteleostomi</taxon>
        <taxon>Actinopterygii</taxon>
        <taxon>Neopterygii</taxon>
        <taxon>Teleostei</taxon>
        <taxon>Neoteleostei</taxon>
        <taxon>Acanthomorphata</taxon>
        <taxon>Eupercaria</taxon>
        <taxon>Labriformes</taxon>
        <taxon>Labridae</taxon>
        <taxon>Xyrichtys</taxon>
    </lineage>
</organism>
<dbReference type="EMBL" id="OY660869">
    <property type="protein sequence ID" value="CAJ1057780.1"/>
    <property type="molecule type" value="Genomic_DNA"/>
</dbReference>
<feature type="compositionally biased region" description="Polar residues" evidence="1">
    <location>
        <begin position="132"/>
        <end position="147"/>
    </location>
</feature>
<feature type="compositionally biased region" description="Basic and acidic residues" evidence="1">
    <location>
        <begin position="175"/>
        <end position="186"/>
    </location>
</feature>
<name>A0AAV1FA29_XYRNO</name>
<keyword evidence="3" id="KW-1185">Reference proteome</keyword>
<proteinExistence type="predicted"/>
<feature type="compositionally biased region" description="Polar residues" evidence="1">
    <location>
        <begin position="93"/>
        <end position="102"/>
    </location>
</feature>
<accession>A0AAV1FA29</accession>
<dbReference type="AlphaFoldDB" id="A0AAV1FA29"/>
<sequence>MKSQTSKSTRSSQRSSASSTAVKAYAKARAARAQLVYAEKEANVMKQKADLEASLYLLQCQKAAAAAEAEANAYEEVESGEKSRIEDEPFDTVQRTSNYVHQQSERILSELPLEHMDRESLEEKADRMEISTVKSALPDTNNNTQPVHKNAKDERTTQSGPAELGPHPRPSRLTSPEKRHPPEPQG</sequence>